<gene>
    <name evidence="2" type="ORF">M407DRAFT_8944</name>
</gene>
<dbReference type="HOGENOM" id="CLU_467075_0_0_1"/>
<dbReference type="AlphaFoldDB" id="A0A0C3KSM3"/>
<proteinExistence type="predicted"/>
<accession>A0A0C3KSM3</accession>
<feature type="compositionally biased region" description="Pro residues" evidence="1">
    <location>
        <begin position="52"/>
        <end position="63"/>
    </location>
</feature>
<reference evidence="3" key="2">
    <citation type="submission" date="2015-01" db="EMBL/GenBank/DDBJ databases">
        <title>Evolutionary Origins and Diversification of the Mycorrhizal Mutualists.</title>
        <authorList>
            <consortium name="DOE Joint Genome Institute"/>
            <consortium name="Mycorrhizal Genomics Consortium"/>
            <person name="Kohler A."/>
            <person name="Kuo A."/>
            <person name="Nagy L.G."/>
            <person name="Floudas D."/>
            <person name="Copeland A."/>
            <person name="Barry K.W."/>
            <person name="Cichocki N."/>
            <person name="Veneault-Fourrey C."/>
            <person name="LaButti K."/>
            <person name="Lindquist E.A."/>
            <person name="Lipzen A."/>
            <person name="Lundell T."/>
            <person name="Morin E."/>
            <person name="Murat C."/>
            <person name="Riley R."/>
            <person name="Ohm R."/>
            <person name="Sun H."/>
            <person name="Tunlid A."/>
            <person name="Henrissat B."/>
            <person name="Grigoriev I.V."/>
            <person name="Hibbett D.S."/>
            <person name="Martin F."/>
        </authorList>
    </citation>
    <scope>NUCLEOTIDE SEQUENCE [LARGE SCALE GENOMIC DNA]</scope>
    <source>
        <strain evidence="3">MUT 4182</strain>
    </source>
</reference>
<feature type="region of interest" description="Disordered" evidence="1">
    <location>
        <begin position="25"/>
        <end position="149"/>
    </location>
</feature>
<reference evidence="2 3" key="1">
    <citation type="submission" date="2014-04" db="EMBL/GenBank/DDBJ databases">
        <authorList>
            <consortium name="DOE Joint Genome Institute"/>
            <person name="Kuo A."/>
            <person name="Girlanda M."/>
            <person name="Perotto S."/>
            <person name="Kohler A."/>
            <person name="Nagy L.G."/>
            <person name="Floudas D."/>
            <person name="Copeland A."/>
            <person name="Barry K.W."/>
            <person name="Cichocki N."/>
            <person name="Veneault-Fourrey C."/>
            <person name="LaButti K."/>
            <person name="Lindquist E.A."/>
            <person name="Lipzen A."/>
            <person name="Lundell T."/>
            <person name="Morin E."/>
            <person name="Murat C."/>
            <person name="Sun H."/>
            <person name="Tunlid A."/>
            <person name="Henrissat B."/>
            <person name="Grigoriev I.V."/>
            <person name="Hibbett D.S."/>
            <person name="Martin F."/>
            <person name="Nordberg H.P."/>
            <person name="Cantor M.N."/>
            <person name="Hua S.X."/>
        </authorList>
    </citation>
    <scope>NUCLEOTIDE SEQUENCE [LARGE SCALE GENOMIC DNA]</scope>
    <source>
        <strain evidence="2 3">MUT 4182</strain>
    </source>
</reference>
<dbReference type="GO" id="GO:0045944">
    <property type="term" value="P:positive regulation of transcription by RNA polymerase II"/>
    <property type="evidence" value="ECO:0007669"/>
    <property type="project" value="TreeGrafter"/>
</dbReference>
<dbReference type="EMBL" id="KN823061">
    <property type="protein sequence ID" value="KIO24463.1"/>
    <property type="molecule type" value="Genomic_DNA"/>
</dbReference>
<dbReference type="Proteomes" id="UP000054248">
    <property type="component" value="Unassembled WGS sequence"/>
</dbReference>
<evidence type="ECO:0000313" key="2">
    <source>
        <dbReference type="EMBL" id="KIO24463.1"/>
    </source>
</evidence>
<feature type="compositionally biased region" description="Low complexity" evidence="1">
    <location>
        <begin position="25"/>
        <end position="51"/>
    </location>
</feature>
<dbReference type="PANTHER" id="PTHR23107">
    <property type="entry name" value="SYNOVIAL SARCOMA ASSOCIATED SS18 PROTEIN"/>
    <property type="match status" value="1"/>
</dbReference>
<dbReference type="GO" id="GO:0005634">
    <property type="term" value="C:nucleus"/>
    <property type="evidence" value="ECO:0007669"/>
    <property type="project" value="TreeGrafter"/>
</dbReference>
<evidence type="ECO:0000256" key="1">
    <source>
        <dbReference type="SAM" id="MobiDB-lite"/>
    </source>
</evidence>
<dbReference type="PANTHER" id="PTHR23107:SF0">
    <property type="entry name" value="IP09280P"/>
    <property type="match status" value="1"/>
</dbReference>
<evidence type="ECO:0000313" key="3">
    <source>
        <dbReference type="Proteomes" id="UP000054248"/>
    </source>
</evidence>
<keyword evidence="3" id="KW-1185">Reference proteome</keyword>
<name>A0A0C3KSM3_9AGAM</name>
<protein>
    <submittedName>
        <fullName evidence="2">Uncharacterized protein</fullName>
    </submittedName>
</protein>
<dbReference type="OrthoDB" id="3240474at2759"/>
<organism evidence="2 3">
    <name type="scientific">Tulasnella calospora MUT 4182</name>
    <dbReference type="NCBI Taxonomy" id="1051891"/>
    <lineage>
        <taxon>Eukaryota</taxon>
        <taxon>Fungi</taxon>
        <taxon>Dikarya</taxon>
        <taxon>Basidiomycota</taxon>
        <taxon>Agaricomycotina</taxon>
        <taxon>Agaricomycetes</taxon>
        <taxon>Cantharellales</taxon>
        <taxon>Tulasnellaceae</taxon>
        <taxon>Tulasnella</taxon>
    </lineage>
</organism>
<sequence>MPFLDRLNQKLDKWNAKLEQVNAQLEQQRQQQLQQQQQQPQWSTSSQASPAYPGPPPPLPPRPTSSQIPNGPIASISAAKVEATNAWQTPPPTPPAPNSNWQSPPTIAWQPQQAHPATSTFQTPPPPPPSAPYLTAPPTQLAAPTSPSTLIPASANLSVTITADSSSELEPHPILQQTVDAYKAAEAAVPPTATPEYQSRLKSLLDAISKTQEETAAKAEAARFAQYTQEVFSGGTDAWFRLCYNPCAEAMRAGLADMEGNYWEIVRSKTDGMGEEDIHEWARAMEMGFRGCERLRMDWGNLEREKREQESTGKSTWLYNNRRDDGVYEAVREVERAKDYQDKVAQAESSSATHARTNQYANEIVGPFLQAFISACVTRRKEIGNVISALCPLLPTPPDPKDVDNVPPLTPRATEALVRQLRDTAHAYDTLTFRIQSIYERLDSLDRMLQESSHQAELDALLLKQYNPNDTWGNQSAWDTRNARQNAQSNESIALINSQVAARDARRDETQAVVRPCWDRVVKWERDRRNELMAKAAAGPGGAAFLSNMMTMQHASAMGVISNIGSSNTRWELQYTDQYGNVRY</sequence>
<dbReference type="GO" id="GO:0003713">
    <property type="term" value="F:transcription coactivator activity"/>
    <property type="evidence" value="ECO:0007669"/>
    <property type="project" value="TreeGrafter"/>
</dbReference>
<feature type="compositionally biased region" description="Polar residues" evidence="1">
    <location>
        <begin position="103"/>
        <end position="115"/>
    </location>
</feature>
<dbReference type="STRING" id="1051891.A0A0C3KSM3"/>